<feature type="region of interest" description="Disordered" evidence="1">
    <location>
        <begin position="1"/>
        <end position="20"/>
    </location>
</feature>
<organism evidence="3 4">
    <name type="scientific">Pinctada imbricata</name>
    <name type="common">Atlantic pearl-oyster</name>
    <name type="synonym">Pinctada martensii</name>
    <dbReference type="NCBI Taxonomy" id="66713"/>
    <lineage>
        <taxon>Eukaryota</taxon>
        <taxon>Metazoa</taxon>
        <taxon>Spiralia</taxon>
        <taxon>Lophotrochozoa</taxon>
        <taxon>Mollusca</taxon>
        <taxon>Bivalvia</taxon>
        <taxon>Autobranchia</taxon>
        <taxon>Pteriomorphia</taxon>
        <taxon>Pterioida</taxon>
        <taxon>Pterioidea</taxon>
        <taxon>Pteriidae</taxon>
        <taxon>Pinctada</taxon>
    </lineage>
</organism>
<dbReference type="Pfam" id="PF06701">
    <property type="entry name" value="MIB_HERC2"/>
    <property type="match status" value="2"/>
</dbReference>
<protein>
    <recommendedName>
        <fullName evidence="2">MIB/HERC2 domain-containing protein</fullName>
    </recommendedName>
</protein>
<dbReference type="SUPFAM" id="SSF159034">
    <property type="entry name" value="Mib/herc2 domain-like"/>
    <property type="match status" value="4"/>
</dbReference>
<dbReference type="EMBL" id="VSWD01000007">
    <property type="protein sequence ID" value="KAK3096845.1"/>
    <property type="molecule type" value="Genomic_DNA"/>
</dbReference>
<evidence type="ECO:0000313" key="4">
    <source>
        <dbReference type="Proteomes" id="UP001186944"/>
    </source>
</evidence>
<dbReference type="Gene3D" id="2.30.30.40">
    <property type="entry name" value="SH3 Domains"/>
    <property type="match status" value="4"/>
</dbReference>
<dbReference type="InterPro" id="IPR010606">
    <property type="entry name" value="Mib_Herc2"/>
</dbReference>
<dbReference type="InterPro" id="IPR037252">
    <property type="entry name" value="Mib_Herc2_sf"/>
</dbReference>
<evidence type="ECO:0000259" key="2">
    <source>
        <dbReference type="PROSITE" id="PS51416"/>
    </source>
</evidence>
<dbReference type="GO" id="GO:0016567">
    <property type="term" value="P:protein ubiquitination"/>
    <property type="evidence" value="ECO:0007669"/>
    <property type="project" value="InterPro"/>
</dbReference>
<dbReference type="GO" id="GO:0046872">
    <property type="term" value="F:metal ion binding"/>
    <property type="evidence" value="ECO:0007669"/>
    <property type="project" value="InterPro"/>
</dbReference>
<dbReference type="Proteomes" id="UP001186944">
    <property type="component" value="Unassembled WGS sequence"/>
</dbReference>
<reference evidence="3" key="1">
    <citation type="submission" date="2019-08" db="EMBL/GenBank/DDBJ databases">
        <title>The improved chromosome-level genome for the pearl oyster Pinctada fucata martensii using PacBio sequencing and Hi-C.</title>
        <authorList>
            <person name="Zheng Z."/>
        </authorList>
    </citation>
    <scope>NUCLEOTIDE SEQUENCE</scope>
    <source>
        <strain evidence="3">ZZ-2019</strain>
        <tissue evidence="3">Adductor muscle</tissue>
    </source>
</reference>
<dbReference type="PROSITE" id="PS51416">
    <property type="entry name" value="MIB_HERC2"/>
    <property type="match status" value="4"/>
</dbReference>
<dbReference type="PANTHER" id="PTHR24202:SF4">
    <property type="entry name" value="E3 UBIQUITIN-PROTEIN LIGASE MIB2-RELATED"/>
    <property type="match status" value="1"/>
</dbReference>
<feature type="domain" description="MIB/HERC2" evidence="2">
    <location>
        <begin position="463"/>
        <end position="553"/>
    </location>
</feature>
<feature type="domain" description="MIB/HERC2" evidence="2">
    <location>
        <begin position="394"/>
        <end position="464"/>
    </location>
</feature>
<proteinExistence type="predicted"/>
<name>A0AA88Y1Z2_PINIB</name>
<sequence length="553" mass="62531">MFTDGKATSDVHIQNDADDPLSNSTETLKISMALHETSCDIGRRDIRVYCYAIGCENDIHLKTITENTEGKIYRGDDINKLIRMTQTANIALGVKDNIPDLQNLDDSAMREVCQALHVGLLDSNRDMDEVIHLIKFYRNRTKGTNQDDSRYLEMNDPVLPPLGTRVRRGPNWSWGYQDSDGPGTIVGHSPGHLWVEWDSGHMNVYKCNPIFGFDVMTVNEPRILRGDELIAVGCLVQRGADWRFDDQDGGDGNVGVVIRVDKNATVVVRWPNKQKVVYKYGNDGFFEIKLCFLCEISTGHPSVSDTVSSIVDLNTWRSIAEKERKRVHLRSPPMYSKMIMFTDGNATSDTTIQSDTDFPPSDHIETLIEEVIHLIRFFRNKMKSFVTPDEKHYNEATDSSLPPVGTRVRRGPDWSWGYQDTGGPGTVVGNSSPGQVWVEWDSGHLNIYKYHRMLGYDVTVVQEPRILGYDELIAVGCLVQRGANWKFGDQDGGKGNVGVVIKVEQNATVMISVQCLKHLQTPFLFIKVRWPNKKKAVYKYGNDGLFEIEIWYA</sequence>
<dbReference type="PANTHER" id="PTHR24202">
    <property type="entry name" value="E3 UBIQUITIN-PROTEIN LIGASE MIB2"/>
    <property type="match status" value="1"/>
</dbReference>
<dbReference type="GO" id="GO:0004842">
    <property type="term" value="F:ubiquitin-protein transferase activity"/>
    <property type="evidence" value="ECO:0007669"/>
    <property type="project" value="InterPro"/>
</dbReference>
<evidence type="ECO:0000313" key="3">
    <source>
        <dbReference type="EMBL" id="KAK3096845.1"/>
    </source>
</evidence>
<accession>A0AA88Y1Z2</accession>
<dbReference type="GO" id="GO:0005737">
    <property type="term" value="C:cytoplasm"/>
    <property type="evidence" value="ECO:0007669"/>
    <property type="project" value="TreeGrafter"/>
</dbReference>
<comment type="caution">
    <text evidence="3">The sequence shown here is derived from an EMBL/GenBank/DDBJ whole genome shotgun (WGS) entry which is preliminary data.</text>
</comment>
<dbReference type="AlphaFoldDB" id="A0AA88Y1Z2"/>
<feature type="domain" description="MIB/HERC2" evidence="2">
    <location>
        <begin position="219"/>
        <end position="294"/>
    </location>
</feature>
<gene>
    <name evidence="3" type="ORF">FSP39_003900</name>
</gene>
<evidence type="ECO:0000256" key="1">
    <source>
        <dbReference type="SAM" id="MobiDB-lite"/>
    </source>
</evidence>
<keyword evidence="4" id="KW-1185">Reference proteome</keyword>
<feature type="domain" description="MIB/HERC2" evidence="2">
    <location>
        <begin position="153"/>
        <end position="221"/>
    </location>
</feature>